<dbReference type="Proteomes" id="UP000091967">
    <property type="component" value="Unassembled WGS sequence"/>
</dbReference>
<dbReference type="STRING" id="36050.A0A1B8BA37"/>
<name>A0A1B8BA37_FUSPO</name>
<sequence>MSQDAKDLQIMLAQQAERDNDPSTTSHVVSEIKSSLIVDASWEQLLQASPIAISGIGACFIASSSPKAAVQLTSPQKGFSYLRYASVQANLIECGNMGRFAFIEAESKMGHMQMISQAVHGKISDIIPTIGDAYSAKKMLRPQVQHLSRSAQTCLEASIGMDKKFTEWLLYVCELHAACVQHEGTDSEELLSNDICLIAESTRLDYKNSSMEEARRAQDLVGKQVTAASEVFKKVSDEVPTGWSIMSRQIVSDSAGSVTSALNASIPTLMNSLSPMANLPAKADLVGGFLNPDKNTSGEGVAAPPSPIPTKATDPGYSGIQNISVFLSILQVIVAGQNDGGINWEMAKYIESRKRGATSAIKVVTTMLRDAKQRFTPLATSEEPSQTLLQILDVSLRVAEELQAVVEKSSYLAKDSAEVKKWQADLSTVYSRATALLATAKTIPGTVANGIPLMADVPNRFQKEDPKSAQAPAMLEAAKNRLTIAAHMLKATQDNYVKTNDVLSQQQNKLAEIQAMLAKLSSPNVSFAEIKQILIESIKLIIHIKDQINSLVRFFKAIGVVVEIFDKCHVEPFIETIKVMMTEGEDPNENYRIGDYTLTDLQRSQVYSGVLTLSSYFSAFGNIAKMWVTLSRDMVMPGVMMCDEISMATSERDPGVMLNKFRRLSQWSQEASARVKSTAGNKQREMMQGMQSRIEDIEQTTKAISKPSDSTLKAIESGIQVTKQAAQNNIEQRAKNSALVRFRS</sequence>
<reference evidence="1 2" key="1">
    <citation type="submission" date="2016-06" db="EMBL/GenBank/DDBJ databases">
        <title>Living apart together: crosstalk between the core and supernumerary genomes in a fungal plant pathogen.</title>
        <authorList>
            <person name="Vanheule A."/>
            <person name="Audenaert K."/>
            <person name="Warris S."/>
            <person name="Van De Geest H."/>
            <person name="Schijlen E."/>
            <person name="Hofte M."/>
            <person name="De Saeger S."/>
            <person name="Haesaert G."/>
            <person name="Waalwijk C."/>
            <person name="Van Der Lee T."/>
        </authorList>
    </citation>
    <scope>NUCLEOTIDE SEQUENCE [LARGE SCALE GENOMIC DNA]</scope>
    <source>
        <strain evidence="1 2">2516</strain>
    </source>
</reference>
<dbReference type="EMBL" id="LYXU01000001">
    <property type="protein sequence ID" value="OBS29597.1"/>
    <property type="molecule type" value="Genomic_DNA"/>
</dbReference>
<dbReference type="AlphaFoldDB" id="A0A1B8BA37"/>
<protein>
    <submittedName>
        <fullName evidence="1">Uncharacterized protein</fullName>
    </submittedName>
</protein>
<proteinExistence type="predicted"/>
<evidence type="ECO:0000313" key="2">
    <source>
        <dbReference type="Proteomes" id="UP000091967"/>
    </source>
</evidence>
<gene>
    <name evidence="1" type="ORF">FPOA_03534</name>
</gene>
<comment type="caution">
    <text evidence="1">The sequence shown here is derived from an EMBL/GenBank/DDBJ whole genome shotgun (WGS) entry which is preliminary data.</text>
</comment>
<accession>A0A1B8BA37</accession>
<dbReference type="PANTHER" id="PTHR33488">
    <property type="entry name" value="ZGC:162509"/>
    <property type="match status" value="1"/>
</dbReference>
<dbReference type="OMA" id="IKASAMF"/>
<dbReference type="PANTHER" id="PTHR33488:SF2">
    <property type="entry name" value="EARLY ENDOSOME ANTIGEN 1-LIKE"/>
    <property type="match status" value="1"/>
</dbReference>
<evidence type="ECO:0000313" key="1">
    <source>
        <dbReference type="EMBL" id="OBS29597.1"/>
    </source>
</evidence>
<keyword evidence="2" id="KW-1185">Reference proteome</keyword>
<organism evidence="1 2">
    <name type="scientific">Fusarium poae</name>
    <dbReference type="NCBI Taxonomy" id="36050"/>
    <lineage>
        <taxon>Eukaryota</taxon>
        <taxon>Fungi</taxon>
        <taxon>Dikarya</taxon>
        <taxon>Ascomycota</taxon>
        <taxon>Pezizomycotina</taxon>
        <taxon>Sordariomycetes</taxon>
        <taxon>Hypocreomycetidae</taxon>
        <taxon>Hypocreales</taxon>
        <taxon>Nectriaceae</taxon>
        <taxon>Fusarium</taxon>
    </lineage>
</organism>